<comment type="caution">
    <text evidence="1">The sequence shown here is derived from an EMBL/GenBank/DDBJ whole genome shotgun (WGS) entry which is preliminary data.</text>
</comment>
<evidence type="ECO:0000313" key="2">
    <source>
        <dbReference type="Proteomes" id="UP000299102"/>
    </source>
</evidence>
<accession>A0A4C1XQR3</accession>
<dbReference type="EMBL" id="BGZK01000913">
    <property type="protein sequence ID" value="GBP64914.1"/>
    <property type="molecule type" value="Genomic_DNA"/>
</dbReference>
<keyword evidence="2" id="KW-1185">Reference proteome</keyword>
<reference evidence="1 2" key="1">
    <citation type="journal article" date="2019" name="Commun. Biol.">
        <title>The bagworm genome reveals a unique fibroin gene that provides high tensile strength.</title>
        <authorList>
            <person name="Kono N."/>
            <person name="Nakamura H."/>
            <person name="Ohtoshi R."/>
            <person name="Tomita M."/>
            <person name="Numata K."/>
            <person name="Arakawa K."/>
        </authorList>
    </citation>
    <scope>NUCLEOTIDE SEQUENCE [LARGE SCALE GENOMIC DNA]</scope>
</reference>
<protein>
    <submittedName>
        <fullName evidence="1">Uncharacterized protein</fullName>
    </submittedName>
</protein>
<organism evidence="1 2">
    <name type="scientific">Eumeta variegata</name>
    <name type="common">Bagworm moth</name>
    <name type="synonym">Eumeta japonica</name>
    <dbReference type="NCBI Taxonomy" id="151549"/>
    <lineage>
        <taxon>Eukaryota</taxon>
        <taxon>Metazoa</taxon>
        <taxon>Ecdysozoa</taxon>
        <taxon>Arthropoda</taxon>
        <taxon>Hexapoda</taxon>
        <taxon>Insecta</taxon>
        <taxon>Pterygota</taxon>
        <taxon>Neoptera</taxon>
        <taxon>Endopterygota</taxon>
        <taxon>Lepidoptera</taxon>
        <taxon>Glossata</taxon>
        <taxon>Ditrysia</taxon>
        <taxon>Tineoidea</taxon>
        <taxon>Psychidae</taxon>
        <taxon>Oiketicinae</taxon>
        <taxon>Eumeta</taxon>
    </lineage>
</organism>
<dbReference type="AlphaFoldDB" id="A0A4C1XQR3"/>
<name>A0A4C1XQR3_EUMVA</name>
<gene>
    <name evidence="1" type="ORF">EVAR_49207_1</name>
</gene>
<dbReference type="Proteomes" id="UP000299102">
    <property type="component" value="Unassembled WGS sequence"/>
</dbReference>
<evidence type="ECO:0000313" key="1">
    <source>
        <dbReference type="EMBL" id="GBP64914.1"/>
    </source>
</evidence>
<proteinExistence type="predicted"/>
<sequence>MRIKPHAHCLEEYIKLSAQDVIVTLTSGVTGNPHALYLGVKGRVEPLNLKCGRIWEEAKQCGRTRPVVGDGSEVGTLKPD</sequence>